<dbReference type="InterPro" id="IPR026512">
    <property type="entry name" value="RGS7BP/RGS9BP"/>
</dbReference>
<dbReference type="PANTHER" id="PTHR21029">
    <property type="entry name" value="R-SEVEN BINDING PROTEIN (R7BP) HOMOLOG"/>
    <property type="match status" value="1"/>
</dbReference>
<evidence type="ECO:0000256" key="2">
    <source>
        <dbReference type="ARBA" id="ARBA00022700"/>
    </source>
</evidence>
<feature type="domain" description="Syntaxin N-terminal" evidence="3">
    <location>
        <begin position="28"/>
        <end position="83"/>
    </location>
</feature>
<name>A0AAN8SAS4_POLSC</name>
<gene>
    <name evidence="4" type="ORF">RUM43_004357</name>
</gene>
<dbReference type="Proteomes" id="UP001372834">
    <property type="component" value="Unassembled WGS sequence"/>
</dbReference>
<evidence type="ECO:0000256" key="1">
    <source>
        <dbReference type="ARBA" id="ARBA00007457"/>
    </source>
</evidence>
<dbReference type="GO" id="GO:0009968">
    <property type="term" value="P:negative regulation of signal transduction"/>
    <property type="evidence" value="ECO:0007669"/>
    <property type="project" value="UniProtKB-KW"/>
</dbReference>
<organism evidence="4 5">
    <name type="scientific">Polyplax serrata</name>
    <name type="common">Common mouse louse</name>
    <dbReference type="NCBI Taxonomy" id="468196"/>
    <lineage>
        <taxon>Eukaryota</taxon>
        <taxon>Metazoa</taxon>
        <taxon>Ecdysozoa</taxon>
        <taxon>Arthropoda</taxon>
        <taxon>Hexapoda</taxon>
        <taxon>Insecta</taxon>
        <taxon>Pterygota</taxon>
        <taxon>Neoptera</taxon>
        <taxon>Paraneoptera</taxon>
        <taxon>Psocodea</taxon>
        <taxon>Troctomorpha</taxon>
        <taxon>Phthiraptera</taxon>
        <taxon>Anoplura</taxon>
        <taxon>Polyplacidae</taxon>
        <taxon>Polyplax</taxon>
    </lineage>
</organism>
<dbReference type="InterPro" id="IPR006011">
    <property type="entry name" value="Syntaxin_N"/>
</dbReference>
<accession>A0AAN8SAS4</accession>
<reference evidence="4 5" key="1">
    <citation type="submission" date="2023-10" db="EMBL/GenBank/DDBJ databases">
        <title>Genomes of two closely related lineages of the louse Polyplax serrata with different host specificities.</title>
        <authorList>
            <person name="Martinu J."/>
            <person name="Tarabai H."/>
            <person name="Stefka J."/>
            <person name="Hypsa V."/>
        </authorList>
    </citation>
    <scope>NUCLEOTIDE SEQUENCE [LARGE SCALE GENOMIC DNA]</scope>
    <source>
        <strain evidence="4">HR10_N</strain>
    </source>
</reference>
<dbReference type="AlphaFoldDB" id="A0AAN8SAS4"/>
<dbReference type="EMBL" id="JAWJWE010000002">
    <property type="protein sequence ID" value="KAK6642855.1"/>
    <property type="molecule type" value="Genomic_DNA"/>
</dbReference>
<evidence type="ECO:0000259" key="3">
    <source>
        <dbReference type="Pfam" id="PF14523"/>
    </source>
</evidence>
<dbReference type="Gene3D" id="1.20.58.70">
    <property type="match status" value="1"/>
</dbReference>
<evidence type="ECO:0000313" key="4">
    <source>
        <dbReference type="EMBL" id="KAK6642855.1"/>
    </source>
</evidence>
<sequence length="105" mass="12052">MKHRSSVVAMNSKRQSKSKILSVLNPSSQNYTELLTEINSQLALFRDMLIHIGQSKDSPELREKIRKTRRSCVEGCKHTSQLLLPQIKRQVPWFSSFGGTKRVII</sequence>
<proteinExistence type="inferred from homology"/>
<dbReference type="Pfam" id="PF14523">
    <property type="entry name" value="Syntaxin_2"/>
    <property type="match status" value="1"/>
</dbReference>
<keyword evidence="2" id="KW-0734">Signal transduction inhibitor</keyword>
<dbReference type="GO" id="GO:0016020">
    <property type="term" value="C:membrane"/>
    <property type="evidence" value="ECO:0007669"/>
    <property type="project" value="InterPro"/>
</dbReference>
<comment type="caution">
    <text evidence="4">The sequence shown here is derived from an EMBL/GenBank/DDBJ whole genome shotgun (WGS) entry which is preliminary data.</text>
</comment>
<evidence type="ECO:0000313" key="5">
    <source>
        <dbReference type="Proteomes" id="UP001372834"/>
    </source>
</evidence>
<comment type="similarity">
    <text evidence="1">Belongs to the RGS7BP/RGS9BP family.</text>
</comment>
<protein>
    <recommendedName>
        <fullName evidence="3">Syntaxin N-terminal domain-containing protein</fullName>
    </recommendedName>
</protein>